<organism evidence="5 7">
    <name type="scientific">Staphylococcus lugdunensis</name>
    <dbReference type="NCBI Taxonomy" id="28035"/>
    <lineage>
        <taxon>Bacteria</taxon>
        <taxon>Bacillati</taxon>
        <taxon>Bacillota</taxon>
        <taxon>Bacilli</taxon>
        <taxon>Bacillales</taxon>
        <taxon>Staphylococcaceae</taxon>
        <taxon>Staphylococcus</taxon>
    </lineage>
</organism>
<dbReference type="EMBL" id="LRQI01000024">
    <property type="protein sequence ID" value="KXA39662.1"/>
    <property type="molecule type" value="Genomic_DNA"/>
</dbReference>
<keyword evidence="2" id="KW-0472">Membrane</keyword>
<evidence type="ECO:0000313" key="6">
    <source>
        <dbReference type="Proteomes" id="UP000070063"/>
    </source>
</evidence>
<dbReference type="Proteomes" id="UP000325462">
    <property type="component" value="Chromosome"/>
</dbReference>
<dbReference type="AlphaFoldDB" id="A0A133Q9V5"/>
<dbReference type="EMBL" id="SCHB01000002">
    <property type="protein sequence ID" value="TBW72789.1"/>
    <property type="molecule type" value="Genomic_DNA"/>
</dbReference>
<accession>A0A133Q9V5</accession>
<proteinExistence type="inferred from homology"/>
<dbReference type="Proteomes" id="UP000293637">
    <property type="component" value="Unassembled WGS sequence"/>
</dbReference>
<evidence type="ECO:0000313" key="4">
    <source>
        <dbReference type="EMBL" id="QEX39154.1"/>
    </source>
</evidence>
<reference evidence="5 7" key="2">
    <citation type="journal article" date="2019" name="Sci. Transl. Med.">
        <title>Quorum sensing between bacterial species on the skin protects against epidermal injury in atopic dermatitis.</title>
        <authorList>
            <person name="Williams M.R."/>
        </authorList>
    </citation>
    <scope>NUCLEOTIDE SEQUENCE [LARGE SCALE GENOMIC DNA]</scope>
    <source>
        <strain evidence="5 7">E7</strain>
    </source>
</reference>
<keyword evidence="2" id="KW-1133">Transmembrane helix</keyword>
<keyword evidence="8" id="KW-1185">Reference proteome</keyword>
<protein>
    <submittedName>
        <fullName evidence="3 5">YGGT family protein</fullName>
    </submittedName>
</protein>
<gene>
    <name evidence="5" type="ORF">EQ812_02815</name>
    <name evidence="4" type="ORF">FO454_09730</name>
    <name evidence="3" type="ORF">HMPREF3225_00562</name>
</gene>
<evidence type="ECO:0000313" key="7">
    <source>
        <dbReference type="Proteomes" id="UP000293637"/>
    </source>
</evidence>
<reference evidence="3 6" key="1">
    <citation type="submission" date="2016-01" db="EMBL/GenBank/DDBJ databases">
        <authorList>
            <person name="Mitreva M."/>
            <person name="Pepin K.H."/>
            <person name="Mihindukulasuriya K.A."/>
            <person name="Fulton R."/>
            <person name="Fronick C."/>
            <person name="O'Laughlin M."/>
            <person name="Miner T."/>
            <person name="Herter B."/>
            <person name="Rosa B.A."/>
            <person name="Cordes M."/>
            <person name="Tomlinson C."/>
            <person name="Wollam A."/>
            <person name="Palsikar V.B."/>
            <person name="Mardis E.R."/>
            <person name="Wilson R.K."/>
        </authorList>
    </citation>
    <scope>NUCLEOTIDE SEQUENCE [LARGE SCALE GENOMIC DNA]</scope>
    <source>
        <strain evidence="3 6">MJR7738</strain>
    </source>
</reference>
<sequence>MSISLLATIFNFISFLVTVYYFGMIIYFFTSWVPNIRESVVGRFLSSIYEPYLEPFRKIIPPLGMIDISSLVALFVLILFQWGLDSIFRAILIYVATH</sequence>
<dbReference type="STRING" id="28035.B6N84_08300"/>
<comment type="similarity">
    <text evidence="1">Belongs to the YggT family.</text>
</comment>
<dbReference type="Pfam" id="PF02325">
    <property type="entry name" value="CCB3_YggT"/>
    <property type="match status" value="1"/>
</dbReference>
<keyword evidence="2" id="KW-0812">Transmembrane</keyword>
<evidence type="ECO:0000256" key="2">
    <source>
        <dbReference type="SAM" id="Phobius"/>
    </source>
</evidence>
<dbReference type="GO" id="GO:0016020">
    <property type="term" value="C:membrane"/>
    <property type="evidence" value="ECO:0007669"/>
    <property type="project" value="InterPro"/>
</dbReference>
<evidence type="ECO:0000313" key="3">
    <source>
        <dbReference type="EMBL" id="KXA39662.1"/>
    </source>
</evidence>
<dbReference type="InterPro" id="IPR003425">
    <property type="entry name" value="CCB3/YggT"/>
</dbReference>
<dbReference type="PANTHER" id="PTHR33219">
    <property type="entry name" value="YLMG HOMOLOG PROTEIN 2, CHLOROPLASTIC"/>
    <property type="match status" value="1"/>
</dbReference>
<name>A0A133Q9V5_STALU</name>
<feature type="transmembrane region" description="Helical" evidence="2">
    <location>
        <begin position="7"/>
        <end position="29"/>
    </location>
</feature>
<dbReference type="eggNOG" id="COG0762">
    <property type="taxonomic scope" value="Bacteria"/>
</dbReference>
<reference evidence="4 8" key="3">
    <citation type="submission" date="2019-07" db="EMBL/GenBank/DDBJ databases">
        <title>Comparative genome analysis of staphylococcus lugdunensis shows clonal complex-dependent diversity of the putative virulence factor, ess/type vii locus.</title>
        <authorList>
            <person name="Lebeurre J."/>
            <person name="Dahyot S."/>
            <person name="Diene S."/>
            <person name="Paulay A."/>
            <person name="Aubourg M."/>
            <person name="Argemi X."/>
            <person name="Giard J.-C."/>
            <person name="Tournier I."/>
            <person name="Francois P."/>
            <person name="Pestel-Caron M."/>
        </authorList>
    </citation>
    <scope>NUCLEOTIDE SEQUENCE [LARGE SCALE GENOMIC DNA]</scope>
    <source>
        <strain evidence="4 8">SL13</strain>
    </source>
</reference>
<dbReference type="EMBL" id="CP041722">
    <property type="protein sequence ID" value="QEX39154.1"/>
    <property type="molecule type" value="Genomic_DNA"/>
</dbReference>
<evidence type="ECO:0000313" key="8">
    <source>
        <dbReference type="Proteomes" id="UP000325462"/>
    </source>
</evidence>
<dbReference type="OMA" id="YILASWV"/>
<evidence type="ECO:0000256" key="1">
    <source>
        <dbReference type="ARBA" id="ARBA00010894"/>
    </source>
</evidence>
<dbReference type="Proteomes" id="UP000070063">
    <property type="component" value="Unassembled WGS sequence"/>
</dbReference>
<dbReference type="PANTHER" id="PTHR33219:SF14">
    <property type="entry name" value="PROTEIN COFACTOR ASSEMBLY OF COMPLEX C SUBUNIT B CCB3, CHLOROPLASTIC-RELATED"/>
    <property type="match status" value="1"/>
</dbReference>
<dbReference type="GeneID" id="58089995"/>
<dbReference type="RefSeq" id="WP_002459356.1">
    <property type="nucleotide sequence ID" value="NZ_AP021848.1"/>
</dbReference>
<evidence type="ECO:0000313" key="5">
    <source>
        <dbReference type="EMBL" id="TBW72789.1"/>
    </source>
</evidence>